<sequence>MLAIARPLRSDHTGHGIQIASPSIPPPMLTAYLTFSGFVCAFAVTRGLLIARRRAARRRMRLSASERVLA</sequence>
<organism evidence="2 3">
    <name type="scientific">Cognatilysobacter bugurensis</name>
    <dbReference type="NCBI Taxonomy" id="543356"/>
    <lineage>
        <taxon>Bacteria</taxon>
        <taxon>Pseudomonadati</taxon>
        <taxon>Pseudomonadota</taxon>
        <taxon>Gammaproteobacteria</taxon>
        <taxon>Lysobacterales</taxon>
        <taxon>Lysobacteraceae</taxon>
        <taxon>Cognatilysobacter</taxon>
    </lineage>
</organism>
<reference evidence="2" key="2">
    <citation type="submission" date="2020-09" db="EMBL/GenBank/DDBJ databases">
        <authorList>
            <person name="Sun Q."/>
            <person name="Kim S."/>
        </authorList>
    </citation>
    <scope>NUCLEOTIDE SEQUENCE</scope>
    <source>
        <strain evidence="2">KCTC 23077</strain>
    </source>
</reference>
<gene>
    <name evidence="2" type="ORF">GCM10007067_06940</name>
</gene>
<evidence type="ECO:0000256" key="1">
    <source>
        <dbReference type="SAM" id="Phobius"/>
    </source>
</evidence>
<dbReference type="AlphaFoldDB" id="A0A918SY57"/>
<dbReference type="EMBL" id="BMYD01000001">
    <property type="protein sequence ID" value="GHA72934.1"/>
    <property type="molecule type" value="Genomic_DNA"/>
</dbReference>
<keyword evidence="3" id="KW-1185">Reference proteome</keyword>
<comment type="caution">
    <text evidence="2">The sequence shown here is derived from an EMBL/GenBank/DDBJ whole genome shotgun (WGS) entry which is preliminary data.</text>
</comment>
<keyword evidence="1" id="KW-0472">Membrane</keyword>
<accession>A0A918SY57</accession>
<name>A0A918SY57_9GAMM</name>
<proteinExistence type="predicted"/>
<evidence type="ECO:0000313" key="3">
    <source>
        <dbReference type="Proteomes" id="UP000646426"/>
    </source>
</evidence>
<reference evidence="2" key="1">
    <citation type="journal article" date="2014" name="Int. J. Syst. Evol. Microbiol.">
        <title>Complete genome sequence of Corynebacterium casei LMG S-19264T (=DSM 44701T), isolated from a smear-ripened cheese.</title>
        <authorList>
            <consortium name="US DOE Joint Genome Institute (JGI-PGF)"/>
            <person name="Walter F."/>
            <person name="Albersmeier A."/>
            <person name="Kalinowski J."/>
            <person name="Ruckert C."/>
        </authorList>
    </citation>
    <scope>NUCLEOTIDE SEQUENCE</scope>
    <source>
        <strain evidence="2">KCTC 23077</strain>
    </source>
</reference>
<feature type="transmembrane region" description="Helical" evidence="1">
    <location>
        <begin position="31"/>
        <end position="51"/>
    </location>
</feature>
<evidence type="ECO:0008006" key="4">
    <source>
        <dbReference type="Google" id="ProtNLM"/>
    </source>
</evidence>
<dbReference type="Proteomes" id="UP000646426">
    <property type="component" value="Unassembled WGS sequence"/>
</dbReference>
<evidence type="ECO:0000313" key="2">
    <source>
        <dbReference type="EMBL" id="GHA72934.1"/>
    </source>
</evidence>
<protein>
    <recommendedName>
        <fullName evidence="4">Heme exporter protein D</fullName>
    </recommendedName>
</protein>
<keyword evidence="1" id="KW-0812">Transmembrane</keyword>
<keyword evidence="1" id="KW-1133">Transmembrane helix</keyword>